<dbReference type="PANTHER" id="PTHR12307">
    <property type="entry name" value="PROTEIN PHOSPHATASE 1 REGULATORY SUBUNIT"/>
    <property type="match status" value="1"/>
</dbReference>
<organism evidence="2 3">
    <name type="scientific">Mugilogobius chulae</name>
    <name type="common">yellowstripe goby</name>
    <dbReference type="NCBI Taxonomy" id="88201"/>
    <lineage>
        <taxon>Eukaryota</taxon>
        <taxon>Metazoa</taxon>
        <taxon>Chordata</taxon>
        <taxon>Craniata</taxon>
        <taxon>Vertebrata</taxon>
        <taxon>Euteleostomi</taxon>
        <taxon>Actinopterygii</taxon>
        <taxon>Neopterygii</taxon>
        <taxon>Teleostei</taxon>
        <taxon>Neoteleostei</taxon>
        <taxon>Acanthomorphata</taxon>
        <taxon>Gobiaria</taxon>
        <taxon>Gobiiformes</taxon>
        <taxon>Gobioidei</taxon>
        <taxon>Gobiidae</taxon>
        <taxon>Gobionellinae</taxon>
        <taxon>Mugilogobius</taxon>
    </lineage>
</organism>
<dbReference type="GO" id="GO:2001069">
    <property type="term" value="F:glycogen binding"/>
    <property type="evidence" value="ECO:0007669"/>
    <property type="project" value="TreeGrafter"/>
</dbReference>
<dbReference type="GO" id="GO:0008157">
    <property type="term" value="F:protein phosphatase 1 binding"/>
    <property type="evidence" value="ECO:0007669"/>
    <property type="project" value="TreeGrafter"/>
</dbReference>
<evidence type="ECO:0000313" key="2">
    <source>
        <dbReference type="EMBL" id="KAK7898979.1"/>
    </source>
</evidence>
<proteinExistence type="predicted"/>
<name>A0AAW0NJM9_9GOBI</name>
<accession>A0AAW0NJM9</accession>
<feature type="compositionally biased region" description="Pro residues" evidence="1">
    <location>
        <begin position="27"/>
        <end position="44"/>
    </location>
</feature>
<dbReference type="Proteomes" id="UP001460270">
    <property type="component" value="Unassembled WGS sequence"/>
</dbReference>
<dbReference type="GO" id="GO:0005979">
    <property type="term" value="P:regulation of glycogen biosynthetic process"/>
    <property type="evidence" value="ECO:0007669"/>
    <property type="project" value="TreeGrafter"/>
</dbReference>
<dbReference type="PANTHER" id="PTHR12307:SF4">
    <property type="entry name" value="PROTEIN PHOSPHATASE 1 REGULATORY SUBUNIT 3D"/>
    <property type="match status" value="1"/>
</dbReference>
<feature type="region of interest" description="Disordered" evidence="1">
    <location>
        <begin position="21"/>
        <end position="89"/>
    </location>
</feature>
<comment type="caution">
    <text evidence="2">The sequence shown here is derived from an EMBL/GenBank/DDBJ whole genome shotgun (WGS) entry which is preliminary data.</text>
</comment>
<dbReference type="AlphaFoldDB" id="A0AAW0NJM9"/>
<feature type="compositionally biased region" description="Polar residues" evidence="1">
    <location>
        <begin position="45"/>
        <end position="55"/>
    </location>
</feature>
<sequence length="176" mass="20442">MADTCHKNQYERAATRTICLRSIYDPKPVPKAPVPIRPPPPRPPCTNTKPQTPKSEPNIEPPAKPIMRKRAKSMSSFLTPDRTPQHKGSQVRFVDALGLELEEVKVFRVQEHPQIPHHVMFRLTMSSEMAFGKWPELSLPYFKACFQEEQRSQPDFMERLHSQRSVWRKFTAPIKE</sequence>
<protein>
    <submittedName>
        <fullName evidence="2">Uncharacterized protein</fullName>
    </submittedName>
</protein>
<evidence type="ECO:0000313" key="3">
    <source>
        <dbReference type="Proteomes" id="UP001460270"/>
    </source>
</evidence>
<keyword evidence="3" id="KW-1185">Reference proteome</keyword>
<reference evidence="3" key="1">
    <citation type="submission" date="2024-04" db="EMBL/GenBank/DDBJ databases">
        <title>Salinicola lusitanus LLJ914,a marine bacterium isolated from the Okinawa Trough.</title>
        <authorList>
            <person name="Li J."/>
        </authorList>
    </citation>
    <scope>NUCLEOTIDE SEQUENCE [LARGE SCALE GENOMIC DNA]</scope>
</reference>
<dbReference type="GO" id="GO:0000164">
    <property type="term" value="C:protein phosphatase type 1 complex"/>
    <property type="evidence" value="ECO:0007669"/>
    <property type="project" value="TreeGrafter"/>
</dbReference>
<dbReference type="InterPro" id="IPR050782">
    <property type="entry name" value="PP1_regulatory_subunit_3"/>
</dbReference>
<dbReference type="EMBL" id="JBBPFD010000014">
    <property type="protein sequence ID" value="KAK7898979.1"/>
    <property type="molecule type" value="Genomic_DNA"/>
</dbReference>
<evidence type="ECO:0000256" key="1">
    <source>
        <dbReference type="SAM" id="MobiDB-lite"/>
    </source>
</evidence>
<gene>
    <name evidence="2" type="ORF">WMY93_019832</name>
</gene>